<reference evidence="7 8" key="1">
    <citation type="submission" date="2020-05" db="EMBL/GenBank/DDBJ databases">
        <title>The draft genome sequence of Maribacter arenosus CAU 1321.</title>
        <authorList>
            <person name="Mu L."/>
        </authorList>
    </citation>
    <scope>NUCLEOTIDE SEQUENCE [LARGE SCALE GENOMIC DNA]</scope>
    <source>
        <strain evidence="7 8">CAU 1321</strain>
    </source>
</reference>
<proteinExistence type="predicted"/>
<keyword evidence="4 5" id="KW-0472">Membrane</keyword>
<dbReference type="Proteomes" id="UP000598350">
    <property type="component" value="Unassembled WGS sequence"/>
</dbReference>
<dbReference type="EMBL" id="JABTCG010000003">
    <property type="protein sequence ID" value="MBD0851157.1"/>
    <property type="molecule type" value="Genomic_DNA"/>
</dbReference>
<organism evidence="7 8">
    <name type="scientific">Maribacter arenosus</name>
    <dbReference type="NCBI Taxonomy" id="1854708"/>
    <lineage>
        <taxon>Bacteria</taxon>
        <taxon>Pseudomonadati</taxon>
        <taxon>Bacteroidota</taxon>
        <taxon>Flavobacteriia</taxon>
        <taxon>Flavobacteriales</taxon>
        <taxon>Flavobacteriaceae</taxon>
        <taxon>Maribacter</taxon>
    </lineage>
</organism>
<feature type="transmembrane region" description="Helical" evidence="5">
    <location>
        <begin position="172"/>
        <end position="191"/>
    </location>
</feature>
<evidence type="ECO:0000313" key="8">
    <source>
        <dbReference type="Proteomes" id="UP000598350"/>
    </source>
</evidence>
<sequence length="208" mass="23915">MIAFIGVPVLLYTLGDFPRRNYLMETLSLTTILGFTILMSQFFLSRINKKLVKDIRMVNVLKIHKFIGYLFISILLFHPFFIIVPKFFDNGVTPSDAFLKLITTFSGLGVILGLIAYSCVLILMISAFFRFKLHLKYSTWRSLHGVLTLLFVITATWHVIDIGRHSNTSFSVYYVLIVATGVYALLRTYLFKTTKSSKEHRNTLKIIK</sequence>
<gene>
    <name evidence="7" type="ORF">HPE63_10790</name>
</gene>
<dbReference type="RefSeq" id="WP_188314273.1">
    <property type="nucleotide sequence ID" value="NZ_JABTCG010000003.1"/>
</dbReference>
<dbReference type="InterPro" id="IPR013130">
    <property type="entry name" value="Fe3_Rdtase_TM_dom"/>
</dbReference>
<protein>
    <submittedName>
        <fullName evidence="7">Ferric reductase-like transmembrane domain-containing protein</fullName>
    </submittedName>
</protein>
<evidence type="ECO:0000259" key="6">
    <source>
        <dbReference type="Pfam" id="PF01794"/>
    </source>
</evidence>
<evidence type="ECO:0000256" key="1">
    <source>
        <dbReference type="ARBA" id="ARBA00004141"/>
    </source>
</evidence>
<keyword evidence="8" id="KW-1185">Reference proteome</keyword>
<evidence type="ECO:0000256" key="4">
    <source>
        <dbReference type="ARBA" id="ARBA00023136"/>
    </source>
</evidence>
<dbReference type="Pfam" id="PF01794">
    <property type="entry name" value="Ferric_reduct"/>
    <property type="match status" value="1"/>
</dbReference>
<evidence type="ECO:0000256" key="3">
    <source>
        <dbReference type="ARBA" id="ARBA00022989"/>
    </source>
</evidence>
<feature type="transmembrane region" description="Helical" evidence="5">
    <location>
        <begin position="66"/>
        <end position="88"/>
    </location>
</feature>
<name>A0ABR7VF48_9FLAO</name>
<keyword evidence="2 5" id="KW-0812">Transmembrane</keyword>
<evidence type="ECO:0000313" key="7">
    <source>
        <dbReference type="EMBL" id="MBD0851157.1"/>
    </source>
</evidence>
<keyword evidence="3 5" id="KW-1133">Transmembrane helix</keyword>
<feature type="transmembrane region" description="Helical" evidence="5">
    <location>
        <begin position="22"/>
        <end position="45"/>
    </location>
</feature>
<feature type="domain" description="Ferric oxidoreductase" evidence="6">
    <location>
        <begin position="31"/>
        <end position="154"/>
    </location>
</feature>
<accession>A0ABR7VF48</accession>
<comment type="caution">
    <text evidence="7">The sequence shown here is derived from an EMBL/GenBank/DDBJ whole genome shotgun (WGS) entry which is preliminary data.</text>
</comment>
<comment type="subcellular location">
    <subcellularLocation>
        <location evidence="1">Membrane</location>
        <topology evidence="1">Multi-pass membrane protein</topology>
    </subcellularLocation>
</comment>
<evidence type="ECO:0000256" key="5">
    <source>
        <dbReference type="SAM" id="Phobius"/>
    </source>
</evidence>
<evidence type="ECO:0000256" key="2">
    <source>
        <dbReference type="ARBA" id="ARBA00022692"/>
    </source>
</evidence>
<feature type="transmembrane region" description="Helical" evidence="5">
    <location>
        <begin position="143"/>
        <end position="160"/>
    </location>
</feature>
<feature type="transmembrane region" description="Helical" evidence="5">
    <location>
        <begin position="108"/>
        <end position="131"/>
    </location>
</feature>